<keyword evidence="4" id="KW-0486">Methionine biosynthesis</keyword>
<evidence type="ECO:0000313" key="8">
    <source>
        <dbReference type="Proteomes" id="UP000278475"/>
    </source>
</evidence>
<keyword evidence="2" id="KW-0521">NADP</keyword>
<dbReference type="Gene3D" id="3.30.360.10">
    <property type="entry name" value="Dihydrodipicolinate Reductase, domain 2"/>
    <property type="match status" value="1"/>
</dbReference>
<dbReference type="GO" id="GO:0050661">
    <property type="term" value="F:NADP binding"/>
    <property type="evidence" value="ECO:0007669"/>
    <property type="project" value="InterPro"/>
</dbReference>
<reference evidence="7 8" key="1">
    <citation type="submission" date="2018-06" db="EMBL/GenBank/DDBJ databases">
        <title>Extensive metabolic versatility and redundancy in microbially diverse, dynamic hydrothermal sediments.</title>
        <authorList>
            <person name="Dombrowski N."/>
            <person name="Teske A."/>
            <person name="Baker B.J."/>
        </authorList>
    </citation>
    <scope>NUCLEOTIDE SEQUENCE [LARGE SCALE GENOMIC DNA]</scope>
    <source>
        <strain evidence="7">B66_G16</strain>
    </source>
</reference>
<name>A0A497EM78_9CREN</name>
<dbReference type="Pfam" id="PF02774">
    <property type="entry name" value="Semialdhyde_dhC"/>
    <property type="match status" value="1"/>
</dbReference>
<dbReference type="CDD" id="cd18130">
    <property type="entry name" value="ASADH_C_arch_fung_like"/>
    <property type="match status" value="1"/>
</dbReference>
<dbReference type="Proteomes" id="UP000278475">
    <property type="component" value="Unassembled WGS sequence"/>
</dbReference>
<feature type="non-terminal residue" evidence="7">
    <location>
        <position position="1"/>
    </location>
</feature>
<gene>
    <name evidence="7" type="ORF">DRJ31_07610</name>
</gene>
<dbReference type="Gene3D" id="3.40.50.720">
    <property type="entry name" value="NAD(P)-binding Rossmann-like Domain"/>
    <property type="match status" value="1"/>
</dbReference>
<feature type="domain" description="Semialdehyde dehydrogenase dimerisation" evidence="6">
    <location>
        <begin position="4"/>
        <end position="132"/>
    </location>
</feature>
<evidence type="ECO:0000313" key="7">
    <source>
        <dbReference type="EMBL" id="RLE48259.1"/>
    </source>
</evidence>
<proteinExistence type="predicted"/>
<comment type="pathway">
    <text evidence="5">Amino-acid biosynthesis.</text>
</comment>
<dbReference type="InterPro" id="IPR051823">
    <property type="entry name" value="ASADH-related"/>
</dbReference>
<evidence type="ECO:0000256" key="1">
    <source>
        <dbReference type="ARBA" id="ARBA00022605"/>
    </source>
</evidence>
<sequence>KVERESYKILGKFDGEEIVNASFKLSASCHRVNVLDGHTEAVFVELESSASVENVKKAFKEFSSEPQKLKLPTAPTPPIIVREEQDRPQPRLDRYAGHPERARGMAVVVGRIRKDSAFENGVKYVLLSHNTIRGAAGNSVLIAELLKAKGLI</sequence>
<accession>A0A497EM78</accession>
<dbReference type="PANTHER" id="PTHR46718:SF1">
    <property type="entry name" value="ASPARTATE-SEMIALDEHYDE DEHYDROGENASE"/>
    <property type="match status" value="1"/>
</dbReference>
<dbReference type="GO" id="GO:0046983">
    <property type="term" value="F:protein dimerization activity"/>
    <property type="evidence" value="ECO:0007669"/>
    <property type="project" value="InterPro"/>
</dbReference>
<comment type="caution">
    <text evidence="7">The sequence shown here is derived from an EMBL/GenBank/DDBJ whole genome shotgun (WGS) entry which is preliminary data.</text>
</comment>
<keyword evidence="3" id="KW-0560">Oxidoreductase</keyword>
<evidence type="ECO:0000256" key="4">
    <source>
        <dbReference type="ARBA" id="ARBA00023167"/>
    </source>
</evidence>
<evidence type="ECO:0000256" key="5">
    <source>
        <dbReference type="ARBA" id="ARBA00029440"/>
    </source>
</evidence>
<dbReference type="PROSITE" id="PS01103">
    <property type="entry name" value="ASD"/>
    <property type="match status" value="1"/>
</dbReference>
<dbReference type="InterPro" id="IPR012280">
    <property type="entry name" value="Semialdhyde_DH_dimer_dom"/>
</dbReference>
<dbReference type="EMBL" id="QMQV01000084">
    <property type="protein sequence ID" value="RLE48259.1"/>
    <property type="molecule type" value="Genomic_DNA"/>
</dbReference>
<dbReference type="SUPFAM" id="SSF55347">
    <property type="entry name" value="Glyceraldehyde-3-phosphate dehydrogenase-like, C-terminal domain"/>
    <property type="match status" value="1"/>
</dbReference>
<keyword evidence="1" id="KW-0028">Amino-acid biosynthesis</keyword>
<dbReference type="GO" id="GO:0009088">
    <property type="term" value="P:threonine biosynthetic process"/>
    <property type="evidence" value="ECO:0007669"/>
    <property type="project" value="TreeGrafter"/>
</dbReference>
<evidence type="ECO:0000256" key="2">
    <source>
        <dbReference type="ARBA" id="ARBA00022857"/>
    </source>
</evidence>
<dbReference type="PANTHER" id="PTHR46718">
    <property type="entry name" value="ASPARTATE-SEMIALDEHYDE DEHYDROGENASE"/>
    <property type="match status" value="1"/>
</dbReference>
<dbReference type="GO" id="GO:0004073">
    <property type="term" value="F:aspartate-semialdehyde dehydrogenase activity"/>
    <property type="evidence" value="ECO:0007669"/>
    <property type="project" value="InterPro"/>
</dbReference>
<dbReference type="InterPro" id="IPR000319">
    <property type="entry name" value="Asp-semialdehyde_DH_CS"/>
</dbReference>
<dbReference type="GO" id="GO:0009086">
    <property type="term" value="P:methionine biosynthetic process"/>
    <property type="evidence" value="ECO:0007669"/>
    <property type="project" value="UniProtKB-KW"/>
</dbReference>
<organism evidence="7 8">
    <name type="scientific">Thermoproteota archaeon</name>
    <dbReference type="NCBI Taxonomy" id="2056631"/>
    <lineage>
        <taxon>Archaea</taxon>
        <taxon>Thermoproteota</taxon>
    </lineage>
</organism>
<protein>
    <submittedName>
        <fullName evidence="7">Aspartate-semialdehyde dehydrogenase</fullName>
    </submittedName>
</protein>
<evidence type="ECO:0000256" key="3">
    <source>
        <dbReference type="ARBA" id="ARBA00023002"/>
    </source>
</evidence>
<dbReference type="AlphaFoldDB" id="A0A497EM78"/>
<evidence type="ECO:0000259" key="6">
    <source>
        <dbReference type="Pfam" id="PF02774"/>
    </source>
</evidence>